<keyword evidence="1" id="KW-0812">Transmembrane</keyword>
<gene>
    <name evidence="2" type="ORF">AB5J51_14675</name>
</gene>
<feature type="transmembrane region" description="Helical" evidence="1">
    <location>
        <begin position="78"/>
        <end position="102"/>
    </location>
</feature>
<keyword evidence="1" id="KW-0472">Membrane</keyword>
<feature type="transmembrane region" description="Helical" evidence="1">
    <location>
        <begin position="6"/>
        <end position="34"/>
    </location>
</feature>
<evidence type="ECO:0000313" key="2">
    <source>
        <dbReference type="EMBL" id="XDV64091.1"/>
    </source>
</evidence>
<keyword evidence="1" id="KW-1133">Transmembrane helix</keyword>
<feature type="transmembrane region" description="Helical" evidence="1">
    <location>
        <begin position="46"/>
        <end position="66"/>
    </location>
</feature>
<dbReference type="EMBL" id="CP165727">
    <property type="protein sequence ID" value="XDV64091.1"/>
    <property type="molecule type" value="Genomic_DNA"/>
</dbReference>
<name>A0AB39Y3L8_9ACTN</name>
<dbReference type="AlphaFoldDB" id="A0AB39Y3L8"/>
<dbReference type="RefSeq" id="WP_369777855.1">
    <property type="nucleotide sequence ID" value="NZ_CP165727.1"/>
</dbReference>
<organism evidence="2">
    <name type="scientific">Streptomyces sp. R33</name>
    <dbReference type="NCBI Taxonomy" id="3238629"/>
    <lineage>
        <taxon>Bacteria</taxon>
        <taxon>Bacillati</taxon>
        <taxon>Actinomycetota</taxon>
        <taxon>Actinomycetes</taxon>
        <taxon>Kitasatosporales</taxon>
        <taxon>Streptomycetaceae</taxon>
        <taxon>Streptomyces</taxon>
    </lineage>
</organism>
<reference evidence="2" key="1">
    <citation type="submission" date="2024-08" db="EMBL/GenBank/DDBJ databases">
        <authorList>
            <person name="Yu S.T."/>
        </authorList>
    </citation>
    <scope>NUCLEOTIDE SEQUENCE</scope>
    <source>
        <strain evidence="2">R33</strain>
    </source>
</reference>
<evidence type="ECO:0000256" key="1">
    <source>
        <dbReference type="SAM" id="Phobius"/>
    </source>
</evidence>
<accession>A0AB39Y3L8</accession>
<sequence>MQDDQIAAGLVGLLLVAVEVLAPVAGAVAAALAIRRRGRGARLAMAGCLVMLPGPIVAVLGTTVGLEPLMRAVGTSMAGHVLTALTLPFHLVGFGLILAGALSEPRQQPLPHSPTAVESH</sequence>
<protein>
    <submittedName>
        <fullName evidence="2">Uncharacterized protein</fullName>
    </submittedName>
</protein>
<proteinExistence type="predicted"/>